<proteinExistence type="predicted"/>
<dbReference type="EMBL" id="JAAKFY010000026">
    <property type="protein sequence ID" value="KAF3833591.1"/>
    <property type="molecule type" value="Genomic_DNA"/>
</dbReference>
<evidence type="ECO:0000313" key="1">
    <source>
        <dbReference type="EMBL" id="KAF3833591.1"/>
    </source>
</evidence>
<sequence>MKTQAHYEDMMKTQAHGEDMMKTQAHDEDMMKTQAHAADLICQRKVPNLLLGATVGNKLTQECQTMDINVLKHPMHHCGSVKQACRPPSLGSIHLCNSVSGGEGAPSGPGATVRSVLTHSQQSPCTQIQAIDLLRIKPNYV</sequence>
<dbReference type="OrthoDB" id="5371837at2759"/>
<accession>A0A7J5X9J8</accession>
<organism evidence="1 2">
    <name type="scientific">Dissostichus mawsoni</name>
    <name type="common">Antarctic cod</name>
    <dbReference type="NCBI Taxonomy" id="36200"/>
    <lineage>
        <taxon>Eukaryota</taxon>
        <taxon>Metazoa</taxon>
        <taxon>Chordata</taxon>
        <taxon>Craniata</taxon>
        <taxon>Vertebrata</taxon>
        <taxon>Euteleostomi</taxon>
        <taxon>Actinopterygii</taxon>
        <taxon>Neopterygii</taxon>
        <taxon>Teleostei</taxon>
        <taxon>Neoteleostei</taxon>
        <taxon>Acanthomorphata</taxon>
        <taxon>Eupercaria</taxon>
        <taxon>Perciformes</taxon>
        <taxon>Notothenioidei</taxon>
        <taxon>Nototheniidae</taxon>
        <taxon>Dissostichus</taxon>
    </lineage>
</organism>
<dbReference type="Proteomes" id="UP000518266">
    <property type="component" value="Unassembled WGS sequence"/>
</dbReference>
<name>A0A7J5X9J8_DISMA</name>
<reference evidence="1 2" key="1">
    <citation type="submission" date="2020-03" db="EMBL/GenBank/DDBJ databases">
        <title>Dissostichus mawsoni Genome sequencing and assembly.</title>
        <authorList>
            <person name="Park H."/>
        </authorList>
    </citation>
    <scope>NUCLEOTIDE SEQUENCE [LARGE SCALE GENOMIC DNA]</scope>
    <source>
        <strain evidence="1">DM0001</strain>
        <tissue evidence="1">Muscle</tissue>
    </source>
</reference>
<evidence type="ECO:0000313" key="2">
    <source>
        <dbReference type="Proteomes" id="UP000518266"/>
    </source>
</evidence>
<comment type="caution">
    <text evidence="1">The sequence shown here is derived from an EMBL/GenBank/DDBJ whole genome shotgun (WGS) entry which is preliminary data.</text>
</comment>
<keyword evidence="2" id="KW-1185">Reference proteome</keyword>
<protein>
    <submittedName>
        <fullName evidence="1">Uncharacterized protein</fullName>
    </submittedName>
</protein>
<dbReference type="AlphaFoldDB" id="A0A7J5X9J8"/>
<gene>
    <name evidence="1" type="ORF">F7725_024795</name>
</gene>